<keyword evidence="1" id="KW-0223">Dioxygenase</keyword>
<dbReference type="Proteomes" id="UP001218362">
    <property type="component" value="Chromosome"/>
</dbReference>
<dbReference type="CDD" id="cd02216">
    <property type="entry name" value="cupin_GDO-like_N"/>
    <property type="match status" value="1"/>
</dbReference>
<proteinExistence type="predicted"/>
<evidence type="ECO:0000256" key="2">
    <source>
        <dbReference type="ARBA" id="ARBA00023002"/>
    </source>
</evidence>
<dbReference type="PANTHER" id="PTHR41517">
    <property type="entry name" value="1,2-DIOXYGENASE PROTEIN-RELATED"/>
    <property type="match status" value="1"/>
</dbReference>
<dbReference type="SUPFAM" id="SSF51182">
    <property type="entry name" value="RmlC-like cupins"/>
    <property type="match status" value="1"/>
</dbReference>
<dbReference type="KEGG" id="acob:P0Y56_06265"/>
<organism evidence="4 5">
    <name type="scientific">Candidatus Andeanibacterium colombiense</name>
    <dbReference type="NCBI Taxonomy" id="3121345"/>
    <lineage>
        <taxon>Bacteria</taxon>
        <taxon>Pseudomonadati</taxon>
        <taxon>Pseudomonadota</taxon>
        <taxon>Alphaproteobacteria</taxon>
        <taxon>Sphingomonadales</taxon>
        <taxon>Sphingomonadaceae</taxon>
        <taxon>Candidatus Andeanibacterium</taxon>
    </lineage>
</organism>
<dbReference type="InterPro" id="IPR014710">
    <property type="entry name" value="RmlC-like_jellyroll"/>
</dbReference>
<dbReference type="CDD" id="cd06992">
    <property type="entry name" value="cupin_GDO-like_C"/>
    <property type="match status" value="1"/>
</dbReference>
<dbReference type="InterPro" id="IPR047183">
    <property type="entry name" value="GDO-like"/>
</dbReference>
<evidence type="ECO:0000259" key="3">
    <source>
        <dbReference type="Pfam" id="PF07883"/>
    </source>
</evidence>
<dbReference type="Pfam" id="PF07883">
    <property type="entry name" value="Cupin_2"/>
    <property type="match status" value="2"/>
</dbReference>
<dbReference type="PANTHER" id="PTHR41517:SF1">
    <property type="entry name" value="CUPIN"/>
    <property type="match status" value="1"/>
</dbReference>
<keyword evidence="2" id="KW-0560">Oxidoreductase</keyword>
<gene>
    <name evidence="4" type="ORF">P0Y56_06265</name>
</gene>
<dbReference type="Gene3D" id="2.60.120.10">
    <property type="entry name" value="Jelly Rolls"/>
    <property type="match status" value="1"/>
</dbReference>
<evidence type="ECO:0000313" key="4">
    <source>
        <dbReference type="EMBL" id="WEK47896.1"/>
    </source>
</evidence>
<reference evidence="4" key="1">
    <citation type="submission" date="2023-03" db="EMBL/GenBank/DDBJ databases">
        <title>Andean soil-derived lignocellulolytic bacterial consortium as a source of novel taxa and putative plastic-active enzymes.</title>
        <authorList>
            <person name="Diaz-Garcia L."/>
            <person name="Chuvochina M."/>
            <person name="Feuerriegel G."/>
            <person name="Bunk B."/>
            <person name="Sproer C."/>
            <person name="Streit W.R."/>
            <person name="Rodriguez L.M."/>
            <person name="Overmann J."/>
            <person name="Jimenez D.J."/>
        </authorList>
    </citation>
    <scope>NUCLEOTIDE SEQUENCE</scope>
    <source>
        <strain evidence="4">MAG 26</strain>
    </source>
</reference>
<dbReference type="AlphaFoldDB" id="A0AAJ5X8U6"/>
<dbReference type="EMBL" id="CP119316">
    <property type="protein sequence ID" value="WEK47896.1"/>
    <property type="molecule type" value="Genomic_DNA"/>
</dbReference>
<dbReference type="GO" id="GO:0051213">
    <property type="term" value="F:dioxygenase activity"/>
    <property type="evidence" value="ECO:0007669"/>
    <property type="project" value="UniProtKB-KW"/>
</dbReference>
<protein>
    <submittedName>
        <fullName evidence="4">Cupin domain-containing protein</fullName>
    </submittedName>
</protein>
<dbReference type="InterPro" id="IPR011051">
    <property type="entry name" value="RmlC_Cupin_sf"/>
</dbReference>
<dbReference type="InterPro" id="IPR013096">
    <property type="entry name" value="Cupin_2"/>
</dbReference>
<feature type="domain" description="Cupin type-2" evidence="3">
    <location>
        <begin position="111"/>
        <end position="177"/>
    </location>
</feature>
<accession>A0AAJ5X8U6</accession>
<feature type="domain" description="Cupin type-2" evidence="3">
    <location>
        <begin position="284"/>
        <end position="348"/>
    </location>
</feature>
<evidence type="ECO:0000256" key="1">
    <source>
        <dbReference type="ARBA" id="ARBA00022964"/>
    </source>
</evidence>
<name>A0AAJ5X8U6_9SPHN</name>
<sequence>MSETAPHPDPRDAQLGRSRVVDNPALEEFYGELGHHNAAAFWKRANAIEPWEPESRYTSTVWRYDEMRDLCLRAIDLVRPEDAGRRVVVLLNDSEAGRANSAVCGWLFSGLQAMKPGEITPAHNHTASAHRFIMEGAGAYTVVDGHAIELGGNDYVLTPNGCWHDHGVSASGKTCIWQDGLDIPLMNALETNFYAVYPEPTQARAFPANDLPLSYGNVGMRPDGVAGWDKPFSPVMVYRWEATRDAIWNLAKVSDGSPFDGHIMRYSNPLTGGWALQTMGAHMQMLKAGLHTKAHRHTGNVVYNVAEGEGYSIVGGKRIDWKQHDIFCVPAWMWHEHVNTGSGEAFLFSFNDFPVMEALGVKIEQALDTNSGHQPAAL</sequence>
<evidence type="ECO:0000313" key="5">
    <source>
        <dbReference type="Proteomes" id="UP001218362"/>
    </source>
</evidence>